<name>A0A9W8CG74_9POAL</name>
<evidence type="ECO:0000313" key="2">
    <source>
        <dbReference type="EMBL" id="KAJ1256975.1"/>
    </source>
</evidence>
<protein>
    <submittedName>
        <fullName evidence="2">Uncharacterized protein</fullName>
    </submittedName>
</protein>
<dbReference type="AlphaFoldDB" id="A0A9W8CG74"/>
<dbReference type="EMBL" id="MU629452">
    <property type="protein sequence ID" value="KAJ1256975.1"/>
    <property type="molecule type" value="Genomic_DNA"/>
</dbReference>
<evidence type="ECO:0000256" key="1">
    <source>
        <dbReference type="SAM" id="MobiDB-lite"/>
    </source>
</evidence>
<evidence type="ECO:0000313" key="3">
    <source>
        <dbReference type="Proteomes" id="UP001164776"/>
    </source>
</evidence>
<feature type="region of interest" description="Disordered" evidence="1">
    <location>
        <begin position="85"/>
        <end position="120"/>
    </location>
</feature>
<accession>A0A9W8CG74</accession>
<feature type="compositionally biased region" description="Basic and acidic residues" evidence="1">
    <location>
        <begin position="89"/>
        <end position="109"/>
    </location>
</feature>
<gene>
    <name evidence="2" type="ORF">BS78_K256500</name>
</gene>
<keyword evidence="3" id="KW-1185">Reference proteome</keyword>
<sequence length="254" mass="27913">MLGNRGQALVQQVLQAVMVRLDAKAATPKVRPPVAHRLDQADELALVRRKCSVSRCHGPAEEGDRMALLDEDCAEPVRRSVALDDEGLAEVRHGQHGRRGDRVLERGEGRGSPLGPSKALLLEKNRERRRDGAVVGDELAVVAREAEEAVHHARRARYRPVVNGLHLGGIHGHARLRDRVAEVGDGGDSKHTLGALDEEGVLLKRAEDGAEMSKVIRPRLAVDQDVVKEDKYKATKKRAQYIVHECLKRGRGVA</sequence>
<reference evidence="2 3" key="1">
    <citation type="submission" date="2022-10" db="EMBL/GenBank/DDBJ databases">
        <title>WGS assembly of Paspalum vaginatum 540-79.</title>
        <authorList>
            <person name="Sun G."/>
            <person name="Wase N."/>
            <person name="Shu S."/>
            <person name="Jenkins J."/>
            <person name="Zhou B."/>
            <person name="Torres-Rodriguez J."/>
            <person name="Chen C."/>
            <person name="Sandor L."/>
            <person name="Plott C."/>
            <person name="Yoshinga Y."/>
            <person name="Daum C."/>
            <person name="Qi P."/>
            <person name="Barry K."/>
            <person name="Lipzen A."/>
            <person name="Berry L."/>
            <person name="Pedersen C."/>
            <person name="Gottilla T."/>
            <person name="Foltz A."/>
            <person name="Yu H."/>
            <person name="O'Malley R."/>
            <person name="Zhang C."/>
            <person name="Devos K."/>
            <person name="Sigmon B."/>
            <person name="Yu B."/>
            <person name="Obata T."/>
            <person name="Schmutz J."/>
            <person name="Schnable J."/>
        </authorList>
    </citation>
    <scope>NUCLEOTIDE SEQUENCE [LARGE SCALE GENOMIC DNA]</scope>
    <source>
        <strain evidence="3">cv. 540-79</strain>
    </source>
</reference>
<organism evidence="2 3">
    <name type="scientific">Paspalum vaginatum</name>
    <name type="common">seashore paspalum</name>
    <dbReference type="NCBI Taxonomy" id="158149"/>
    <lineage>
        <taxon>Eukaryota</taxon>
        <taxon>Viridiplantae</taxon>
        <taxon>Streptophyta</taxon>
        <taxon>Embryophyta</taxon>
        <taxon>Tracheophyta</taxon>
        <taxon>Spermatophyta</taxon>
        <taxon>Magnoliopsida</taxon>
        <taxon>Liliopsida</taxon>
        <taxon>Poales</taxon>
        <taxon>Poaceae</taxon>
        <taxon>PACMAD clade</taxon>
        <taxon>Panicoideae</taxon>
        <taxon>Andropogonodae</taxon>
        <taxon>Paspaleae</taxon>
        <taxon>Paspalinae</taxon>
        <taxon>Paspalum</taxon>
    </lineage>
</organism>
<proteinExistence type="predicted"/>
<comment type="caution">
    <text evidence="2">The sequence shown here is derived from an EMBL/GenBank/DDBJ whole genome shotgun (WGS) entry which is preliminary data.</text>
</comment>
<dbReference type="Proteomes" id="UP001164776">
    <property type="component" value="Unassembled WGS sequence"/>
</dbReference>